<feature type="region of interest" description="Disordered" evidence="1">
    <location>
        <begin position="1"/>
        <end position="28"/>
    </location>
</feature>
<sequence>MSQFTKRPLLHSPPRSDRDPVHQHTTPSLSIQNRLLSKGIKGGEGIQQRGQYGSKMDVWYHQLLELNIETAADCDSGLAFLPPKCTTLDCYAATRRKNWNTFHTCCRLWGSPSTSKSHHPKQLTYLGFQIDTRNQSLQLTEEAPHQAGVLLKHLRKTSKKGVQRIVGYFNWLGFNLRRPQYAKARLYHKLPAFAEKLLSLPRWCKCNCPTTGGSERGLLRRYAMGHGGLRFIPLRMQDTKIHSTRGNQQSRSHRGFTHHFMGIPGGRDLIDTPRN</sequence>
<dbReference type="AlphaFoldDB" id="A0A7R9NVT7"/>
<proteinExistence type="predicted"/>
<evidence type="ECO:0000256" key="1">
    <source>
        <dbReference type="SAM" id="MobiDB-lite"/>
    </source>
</evidence>
<organism evidence="2">
    <name type="scientific">Timema tahoe</name>
    <dbReference type="NCBI Taxonomy" id="61484"/>
    <lineage>
        <taxon>Eukaryota</taxon>
        <taxon>Metazoa</taxon>
        <taxon>Ecdysozoa</taxon>
        <taxon>Arthropoda</taxon>
        <taxon>Hexapoda</taxon>
        <taxon>Insecta</taxon>
        <taxon>Pterygota</taxon>
        <taxon>Neoptera</taxon>
        <taxon>Polyneoptera</taxon>
        <taxon>Phasmatodea</taxon>
        <taxon>Timematodea</taxon>
        <taxon>Timematoidea</taxon>
        <taxon>Timematidae</taxon>
        <taxon>Timema</taxon>
    </lineage>
</organism>
<evidence type="ECO:0000313" key="2">
    <source>
        <dbReference type="EMBL" id="CAD7458154.1"/>
    </source>
</evidence>
<name>A0A7R9NVT7_9NEOP</name>
<reference evidence="2" key="1">
    <citation type="submission" date="2020-11" db="EMBL/GenBank/DDBJ databases">
        <authorList>
            <person name="Tran Van P."/>
        </authorList>
    </citation>
    <scope>NUCLEOTIDE SEQUENCE</scope>
</reference>
<dbReference type="EMBL" id="OE002098">
    <property type="protein sequence ID" value="CAD7458154.1"/>
    <property type="molecule type" value="Genomic_DNA"/>
</dbReference>
<gene>
    <name evidence="2" type="ORF">TTEB3V08_LOCUS6139</name>
</gene>
<accession>A0A7R9NVT7</accession>
<protein>
    <submittedName>
        <fullName evidence="2">Uncharacterized protein</fullName>
    </submittedName>
</protein>